<evidence type="ECO:0000256" key="4">
    <source>
        <dbReference type="ARBA" id="ARBA00023008"/>
    </source>
</evidence>
<dbReference type="GO" id="GO:0005507">
    <property type="term" value="F:copper ion binding"/>
    <property type="evidence" value="ECO:0007669"/>
    <property type="project" value="InterPro"/>
</dbReference>
<dbReference type="GO" id="GO:0042597">
    <property type="term" value="C:periplasmic space"/>
    <property type="evidence" value="ECO:0007669"/>
    <property type="project" value="InterPro"/>
</dbReference>
<evidence type="ECO:0000256" key="7">
    <source>
        <dbReference type="SAM" id="SignalP"/>
    </source>
</evidence>
<sequence>MMFTSRARAGFAGVALALASVFLIAAPASAHDELIATDPAVDSTLDALPAELTLSFSGELINDGNSTVIEVTDSAGTDLTGGDLEVTGAIVRQPLAGSASGDITVLWRVVSSDGHPISGEYHFTVASDPTNSPSAVTPTPETTVPAESATPESGAPEAVSPTPADSATGSSSLVPWIIVGVLLLLAIGATVVVVLSRRRPGGPTER</sequence>
<feature type="chain" id="PRO_5030735183" description="CopC domain-containing protein" evidence="7">
    <location>
        <begin position="31"/>
        <end position="206"/>
    </location>
</feature>
<dbReference type="PANTHER" id="PTHR34820:SF4">
    <property type="entry name" value="INNER MEMBRANE PROTEIN YEBZ"/>
    <property type="match status" value="1"/>
</dbReference>
<comment type="caution">
    <text evidence="9">The sequence shown here is derived from an EMBL/GenBank/DDBJ whole genome shotgun (WGS) entry which is preliminary data.</text>
</comment>
<feature type="region of interest" description="Disordered" evidence="5">
    <location>
        <begin position="125"/>
        <end position="169"/>
    </location>
</feature>
<evidence type="ECO:0000256" key="1">
    <source>
        <dbReference type="ARBA" id="ARBA00004196"/>
    </source>
</evidence>
<evidence type="ECO:0000256" key="2">
    <source>
        <dbReference type="ARBA" id="ARBA00022723"/>
    </source>
</evidence>
<feature type="signal peptide" evidence="7">
    <location>
        <begin position="1"/>
        <end position="30"/>
    </location>
</feature>
<dbReference type="GO" id="GO:0030313">
    <property type="term" value="C:cell envelope"/>
    <property type="evidence" value="ECO:0007669"/>
    <property type="project" value="UniProtKB-SubCell"/>
</dbReference>
<evidence type="ECO:0000256" key="3">
    <source>
        <dbReference type="ARBA" id="ARBA00022729"/>
    </source>
</evidence>
<keyword evidence="6" id="KW-1133">Transmembrane helix</keyword>
<dbReference type="InterPro" id="IPR014755">
    <property type="entry name" value="Cu-Rt/internalin_Ig-like"/>
</dbReference>
<accession>A0A7W4YNY7</accession>
<dbReference type="InterPro" id="IPR032694">
    <property type="entry name" value="CopC/D"/>
</dbReference>
<dbReference type="GO" id="GO:0006825">
    <property type="term" value="P:copper ion transport"/>
    <property type="evidence" value="ECO:0007669"/>
    <property type="project" value="InterPro"/>
</dbReference>
<feature type="transmembrane region" description="Helical" evidence="6">
    <location>
        <begin position="173"/>
        <end position="196"/>
    </location>
</feature>
<dbReference type="Pfam" id="PF04234">
    <property type="entry name" value="CopC"/>
    <property type="match status" value="1"/>
</dbReference>
<dbReference type="PANTHER" id="PTHR34820">
    <property type="entry name" value="INNER MEMBRANE PROTEIN YEBZ"/>
    <property type="match status" value="1"/>
</dbReference>
<dbReference type="Proteomes" id="UP000529310">
    <property type="component" value="Unassembled WGS sequence"/>
</dbReference>
<dbReference type="EMBL" id="JACHWQ010000004">
    <property type="protein sequence ID" value="MBB2976196.1"/>
    <property type="molecule type" value="Genomic_DNA"/>
</dbReference>
<keyword evidence="6" id="KW-0812">Transmembrane</keyword>
<keyword evidence="3 7" id="KW-0732">Signal</keyword>
<protein>
    <recommendedName>
        <fullName evidence="8">CopC domain-containing protein</fullName>
    </recommendedName>
</protein>
<dbReference type="GO" id="GO:0005886">
    <property type="term" value="C:plasma membrane"/>
    <property type="evidence" value="ECO:0007669"/>
    <property type="project" value="TreeGrafter"/>
</dbReference>
<dbReference type="SUPFAM" id="SSF81296">
    <property type="entry name" value="E set domains"/>
    <property type="match status" value="1"/>
</dbReference>
<evidence type="ECO:0000313" key="9">
    <source>
        <dbReference type="EMBL" id="MBB2976196.1"/>
    </source>
</evidence>
<name>A0A7W4YNY7_9MICO</name>
<organism evidence="9 10">
    <name type="scientific">Microbacterium endophyticum</name>
    <dbReference type="NCBI Taxonomy" id="1526412"/>
    <lineage>
        <taxon>Bacteria</taxon>
        <taxon>Bacillati</taxon>
        <taxon>Actinomycetota</taxon>
        <taxon>Actinomycetes</taxon>
        <taxon>Micrococcales</taxon>
        <taxon>Microbacteriaceae</taxon>
        <taxon>Microbacterium</taxon>
    </lineage>
</organism>
<keyword evidence="2" id="KW-0479">Metal-binding</keyword>
<dbReference type="InterPro" id="IPR014756">
    <property type="entry name" value="Ig_E-set"/>
</dbReference>
<dbReference type="Gene3D" id="2.60.40.1220">
    <property type="match status" value="1"/>
</dbReference>
<keyword evidence="4" id="KW-0186">Copper</keyword>
<proteinExistence type="predicted"/>
<evidence type="ECO:0000256" key="6">
    <source>
        <dbReference type="SAM" id="Phobius"/>
    </source>
</evidence>
<gene>
    <name evidence="9" type="ORF">FHX49_001766</name>
</gene>
<keyword evidence="6" id="KW-0472">Membrane</keyword>
<dbReference type="GO" id="GO:0046688">
    <property type="term" value="P:response to copper ion"/>
    <property type="evidence" value="ECO:0007669"/>
    <property type="project" value="InterPro"/>
</dbReference>
<dbReference type="InterPro" id="IPR007348">
    <property type="entry name" value="CopC_dom"/>
</dbReference>
<evidence type="ECO:0000259" key="8">
    <source>
        <dbReference type="Pfam" id="PF04234"/>
    </source>
</evidence>
<feature type="domain" description="CopC" evidence="8">
    <location>
        <begin position="31"/>
        <end position="125"/>
    </location>
</feature>
<evidence type="ECO:0000256" key="5">
    <source>
        <dbReference type="SAM" id="MobiDB-lite"/>
    </source>
</evidence>
<reference evidence="9 10" key="1">
    <citation type="submission" date="2020-08" db="EMBL/GenBank/DDBJ databases">
        <title>Sequencing the genomes of 1000 actinobacteria strains.</title>
        <authorList>
            <person name="Klenk H.-P."/>
        </authorList>
    </citation>
    <scope>NUCLEOTIDE SEQUENCE [LARGE SCALE GENOMIC DNA]</scope>
    <source>
        <strain evidence="9 10">DSM 27099</strain>
    </source>
</reference>
<feature type="compositionally biased region" description="Low complexity" evidence="5">
    <location>
        <begin position="132"/>
        <end position="152"/>
    </location>
</feature>
<keyword evidence="10" id="KW-1185">Reference proteome</keyword>
<dbReference type="AlphaFoldDB" id="A0A7W4YNY7"/>
<comment type="subcellular location">
    <subcellularLocation>
        <location evidence="1">Cell envelope</location>
    </subcellularLocation>
</comment>
<evidence type="ECO:0000313" key="10">
    <source>
        <dbReference type="Proteomes" id="UP000529310"/>
    </source>
</evidence>